<feature type="compositionally biased region" description="Low complexity" evidence="7">
    <location>
        <begin position="240"/>
        <end position="268"/>
    </location>
</feature>
<dbReference type="InterPro" id="IPR039900">
    <property type="entry name" value="Pat1-like"/>
</dbReference>
<dbReference type="GO" id="GO:0000290">
    <property type="term" value="P:deadenylation-dependent decapping of nuclear-transcribed mRNA"/>
    <property type="evidence" value="ECO:0007669"/>
    <property type="project" value="InterPro"/>
</dbReference>
<dbReference type="GO" id="GO:0033962">
    <property type="term" value="P:P-body assembly"/>
    <property type="evidence" value="ECO:0007669"/>
    <property type="project" value="TreeGrafter"/>
</dbReference>
<keyword evidence="6" id="KW-0539">Nucleus</keyword>
<dbReference type="OrthoDB" id="74835at2759"/>
<evidence type="ECO:0000256" key="5">
    <source>
        <dbReference type="ARBA" id="ARBA00022884"/>
    </source>
</evidence>
<comment type="caution">
    <text evidence="9">The sequence shown here is derived from an EMBL/GenBank/DDBJ whole genome shotgun (WGS) entry which is preliminary data.</text>
</comment>
<evidence type="ECO:0000256" key="4">
    <source>
        <dbReference type="ARBA" id="ARBA00022490"/>
    </source>
</evidence>
<keyword evidence="5" id="KW-0694">RNA-binding</keyword>
<comment type="subcellular location">
    <subcellularLocation>
        <location evidence="2">Cytoplasm</location>
        <location evidence="2">P-body</location>
    </subcellularLocation>
    <subcellularLocation>
        <location evidence="1">Nucleus</location>
    </subcellularLocation>
</comment>
<feature type="domain" description="mRNA decay factor PAT1" evidence="8">
    <location>
        <begin position="1"/>
        <end position="804"/>
    </location>
</feature>
<accession>A0A5J5ES99</accession>
<evidence type="ECO:0000256" key="7">
    <source>
        <dbReference type="SAM" id="MobiDB-lite"/>
    </source>
</evidence>
<organism evidence="9 10">
    <name type="scientific">Sphaerosporella brunnea</name>
    <dbReference type="NCBI Taxonomy" id="1250544"/>
    <lineage>
        <taxon>Eukaryota</taxon>
        <taxon>Fungi</taxon>
        <taxon>Dikarya</taxon>
        <taxon>Ascomycota</taxon>
        <taxon>Pezizomycotina</taxon>
        <taxon>Pezizomycetes</taxon>
        <taxon>Pezizales</taxon>
        <taxon>Pyronemataceae</taxon>
        <taxon>Sphaerosporella</taxon>
    </lineage>
</organism>
<dbReference type="GO" id="GO:0003723">
    <property type="term" value="F:RNA binding"/>
    <property type="evidence" value="ECO:0007669"/>
    <property type="project" value="UniProtKB-KW"/>
</dbReference>
<comment type="similarity">
    <text evidence="3">Belongs to the PAT1 family.</text>
</comment>
<gene>
    <name evidence="9" type="ORF">FN846DRAFT_781203</name>
</gene>
<dbReference type="Pfam" id="PF09770">
    <property type="entry name" value="PAT1"/>
    <property type="match status" value="1"/>
</dbReference>
<dbReference type="InParanoid" id="A0A5J5ES99"/>
<dbReference type="AlphaFoldDB" id="A0A5J5ES99"/>
<dbReference type="GO" id="GO:0000932">
    <property type="term" value="C:P-body"/>
    <property type="evidence" value="ECO:0007669"/>
    <property type="project" value="UniProtKB-SubCell"/>
</dbReference>
<dbReference type="GO" id="GO:0005634">
    <property type="term" value="C:nucleus"/>
    <property type="evidence" value="ECO:0007669"/>
    <property type="project" value="UniProtKB-SubCell"/>
</dbReference>
<reference evidence="9 10" key="1">
    <citation type="submission" date="2019-09" db="EMBL/GenBank/DDBJ databases">
        <title>Draft genome of the ectomycorrhizal ascomycete Sphaerosporella brunnea.</title>
        <authorList>
            <consortium name="DOE Joint Genome Institute"/>
            <person name="Benucci G.M."/>
            <person name="Marozzi G."/>
            <person name="Antonielli L."/>
            <person name="Sanchez S."/>
            <person name="Marco P."/>
            <person name="Wang X."/>
            <person name="Falini L.B."/>
            <person name="Barry K."/>
            <person name="Haridas S."/>
            <person name="Lipzen A."/>
            <person name="Labutti K."/>
            <person name="Grigoriev I.V."/>
            <person name="Murat C."/>
            <person name="Martin F."/>
            <person name="Albertini E."/>
            <person name="Donnini D."/>
            <person name="Bonito G."/>
        </authorList>
    </citation>
    <scope>NUCLEOTIDE SEQUENCE [LARGE SCALE GENOMIC DNA]</scope>
    <source>
        <strain evidence="9 10">Sb_GMNB300</strain>
    </source>
</reference>
<evidence type="ECO:0000256" key="1">
    <source>
        <dbReference type="ARBA" id="ARBA00004123"/>
    </source>
</evidence>
<feature type="region of interest" description="Disordered" evidence="7">
    <location>
        <begin position="1"/>
        <end position="63"/>
    </location>
</feature>
<keyword evidence="10" id="KW-1185">Reference proteome</keyword>
<protein>
    <submittedName>
        <fullName evidence="9">Topoisomerase II-associated protein PAT1</fullName>
    </submittedName>
</protein>
<evidence type="ECO:0000259" key="8">
    <source>
        <dbReference type="Pfam" id="PF09770"/>
    </source>
</evidence>
<dbReference type="GO" id="GO:0016853">
    <property type="term" value="F:isomerase activity"/>
    <property type="evidence" value="ECO:0007669"/>
    <property type="project" value="UniProtKB-KW"/>
</dbReference>
<dbReference type="InterPro" id="IPR019167">
    <property type="entry name" value="PAT1_dom"/>
</dbReference>
<feature type="compositionally biased region" description="Acidic residues" evidence="7">
    <location>
        <begin position="40"/>
        <end position="63"/>
    </location>
</feature>
<proteinExistence type="inferred from homology"/>
<evidence type="ECO:0000256" key="2">
    <source>
        <dbReference type="ARBA" id="ARBA00004201"/>
    </source>
</evidence>
<evidence type="ECO:0000313" key="10">
    <source>
        <dbReference type="Proteomes" id="UP000326924"/>
    </source>
</evidence>
<sequence>MSFFGFDPSANPSQRGHPSKAPGFGETPDHFAGLQARHDEDDDGIDFEDTYDGLGDTLDETDDVFNDDTFGATTTDRDFDFAGATAKVADVIEEEHAVYTRSNTRKQSAKQTPAPASAVPETSQLPALVPDMSLWGAPPPAPVPAPQHQHHDFMTQPAAMPSTGKRFMSLEEVEAQILAMNQKPSAPPPQQAPRQFQHHVPTSQPMGNQFHQQLPPPHTPSPGVPMNQFGHPTMDLRGFPPQQQLPPHLQHMMQQNQMPQHPQHPQQLHQDRGVAQQPAVQQRVNPREQEPVVPPQGRNQYGMTTHIPMPAQQLQSMSEADRARFLEEESKRLKRNHKIAQLARYNGLMTPQDKNFIQRIQLQQLVSINSAEDNVNEDFYYIVHSAIRARSNPQQPLSQLAQTYLFRHGGRGNRRQDNHLQRMEQQVARAVAAAKARPKASQLVLEGSLGKISFSNVKTPRPMLNIKKSEGGADQTKKVEHMSVGSQRALISQEAQKPSLADRKSLLRAIENVYDALLELEIHERDRSKLPTLPPGQPPQEAHAQWSMKRDQLAYKLYSETKIHLPIDFSSHYTHPFVAILSFSKMKRAIPRVFRHLDPEQRLTVLTMIVVHLDILDVVKHGIYRPDEMQLPSAHREEIDTFANHVLPPLLGYMYEASFPVVHGLLKLMLDRVDVQPVSMTKIGLSFLTMFLSRAELLKQSGQVSEHEAMEWQNVYDRLFATLNGHWNDCFPPNGKFVDDQYVWQFLASMAVGANMQQQQTLVAAVKDRVLENVQASKILPPEIGVQKRENVNLFMRAMGLDVDLLG</sequence>
<feature type="region of interest" description="Disordered" evidence="7">
    <location>
        <begin position="182"/>
        <end position="295"/>
    </location>
</feature>
<dbReference type="PANTHER" id="PTHR21551:SF0">
    <property type="entry name" value="PROTEIN ASSOCIATED WITH TOPO II RELATED-1, ISOFORM A"/>
    <property type="match status" value="1"/>
</dbReference>
<feature type="compositionally biased region" description="Polar residues" evidence="7">
    <location>
        <begin position="200"/>
        <end position="212"/>
    </location>
</feature>
<feature type="region of interest" description="Disordered" evidence="7">
    <location>
        <begin position="100"/>
        <end position="121"/>
    </location>
</feature>
<dbReference type="Proteomes" id="UP000326924">
    <property type="component" value="Unassembled WGS sequence"/>
</dbReference>
<keyword evidence="9" id="KW-0413">Isomerase</keyword>
<feature type="compositionally biased region" description="Pro residues" evidence="7">
    <location>
        <begin position="214"/>
        <end position="223"/>
    </location>
</feature>
<dbReference type="FunCoup" id="A0A5J5ES99">
    <property type="interactions" value="205"/>
</dbReference>
<dbReference type="PANTHER" id="PTHR21551">
    <property type="entry name" value="TOPOISOMERASE II-ASSOCIATED PROTEIN PAT1"/>
    <property type="match status" value="1"/>
</dbReference>
<evidence type="ECO:0000256" key="3">
    <source>
        <dbReference type="ARBA" id="ARBA00009138"/>
    </source>
</evidence>
<evidence type="ECO:0000313" key="9">
    <source>
        <dbReference type="EMBL" id="KAA8901450.1"/>
    </source>
</evidence>
<keyword evidence="4" id="KW-0963">Cytoplasm</keyword>
<dbReference type="EMBL" id="VXIS01000144">
    <property type="protein sequence ID" value="KAA8901450.1"/>
    <property type="molecule type" value="Genomic_DNA"/>
</dbReference>
<name>A0A5J5ES99_9PEZI</name>
<evidence type="ECO:0000256" key="6">
    <source>
        <dbReference type="ARBA" id="ARBA00023242"/>
    </source>
</evidence>